<dbReference type="EMBL" id="JANPWB010000016">
    <property type="protein sequence ID" value="KAJ1081755.1"/>
    <property type="molecule type" value="Genomic_DNA"/>
</dbReference>
<dbReference type="Proteomes" id="UP001066276">
    <property type="component" value="Chromosome 12"/>
</dbReference>
<dbReference type="AlphaFoldDB" id="A0AAV7L202"/>
<organism evidence="2 3">
    <name type="scientific">Pleurodeles waltl</name>
    <name type="common">Iberian ribbed newt</name>
    <dbReference type="NCBI Taxonomy" id="8319"/>
    <lineage>
        <taxon>Eukaryota</taxon>
        <taxon>Metazoa</taxon>
        <taxon>Chordata</taxon>
        <taxon>Craniata</taxon>
        <taxon>Vertebrata</taxon>
        <taxon>Euteleostomi</taxon>
        <taxon>Amphibia</taxon>
        <taxon>Batrachia</taxon>
        <taxon>Caudata</taxon>
        <taxon>Salamandroidea</taxon>
        <taxon>Salamandridae</taxon>
        <taxon>Pleurodelinae</taxon>
        <taxon>Pleurodeles</taxon>
    </lineage>
</organism>
<evidence type="ECO:0000313" key="2">
    <source>
        <dbReference type="EMBL" id="KAJ1081755.1"/>
    </source>
</evidence>
<protein>
    <submittedName>
        <fullName evidence="2">Uncharacterized protein</fullName>
    </submittedName>
</protein>
<gene>
    <name evidence="2" type="ORF">NDU88_001930</name>
</gene>
<comment type="caution">
    <text evidence="2">The sequence shown here is derived from an EMBL/GenBank/DDBJ whole genome shotgun (WGS) entry which is preliminary data.</text>
</comment>
<feature type="transmembrane region" description="Helical" evidence="1">
    <location>
        <begin position="83"/>
        <end position="107"/>
    </location>
</feature>
<keyword evidence="1" id="KW-0812">Transmembrane</keyword>
<keyword evidence="3" id="KW-1185">Reference proteome</keyword>
<evidence type="ECO:0000256" key="1">
    <source>
        <dbReference type="SAM" id="Phobius"/>
    </source>
</evidence>
<accession>A0AAV7L202</accession>
<keyword evidence="1" id="KW-1133">Transmembrane helix</keyword>
<sequence length="143" mass="15600">MVAGVETPPSLDTMSWCRRLLPMPPGVPPSPGESLVVLVLLLHPGVPLVVLVLPLHPRVLPPPRVPLVVWIRLLPLGAPQPPGVLLVVWVLPLPLGVLLVVMVLPLCPSSRPRRFFLSPPFSGYSEKGFTKSLVTRKWMRIGS</sequence>
<keyword evidence="1" id="KW-0472">Membrane</keyword>
<reference evidence="2" key="1">
    <citation type="journal article" date="2022" name="bioRxiv">
        <title>Sequencing and chromosome-scale assembly of the giantPleurodeles waltlgenome.</title>
        <authorList>
            <person name="Brown T."/>
            <person name="Elewa A."/>
            <person name="Iarovenko S."/>
            <person name="Subramanian E."/>
            <person name="Araus A.J."/>
            <person name="Petzold A."/>
            <person name="Susuki M."/>
            <person name="Suzuki K.-i.T."/>
            <person name="Hayashi T."/>
            <person name="Toyoda A."/>
            <person name="Oliveira C."/>
            <person name="Osipova E."/>
            <person name="Leigh N.D."/>
            <person name="Simon A."/>
            <person name="Yun M.H."/>
        </authorList>
    </citation>
    <scope>NUCLEOTIDE SEQUENCE</scope>
    <source>
        <strain evidence="2">20211129_DDA</strain>
        <tissue evidence="2">Liver</tissue>
    </source>
</reference>
<proteinExistence type="predicted"/>
<name>A0AAV7L202_PLEWA</name>
<evidence type="ECO:0000313" key="3">
    <source>
        <dbReference type="Proteomes" id="UP001066276"/>
    </source>
</evidence>